<sequence>MPPRKKARISTSSTPLAEAQPKTPISTTAPSQTTTDDLLKDPWTDDQETSLFKSMIRWKPTGMHKHFRMLAISLSLRSHGYSNPSAPHTRIPGIWVKLRQLYDLDALDEREDDFYGMEHPDLMDEDEEGRAAVDGFRLPESEFGEEMWARRFLDTDDDEELGSGGGSSPILEDWYGKGDPAPVKGLSTAASGEEEEEEEPPAKVLPATTKKGAARGGRAAAAAMGARGARRGSAAKAQVAKVETPAEESGEEDSERDEESEEEEEEGHAQTDKKTAGSKPRGSVSRCSLRILAAALLIPAVPLVHIPGLVQTSVQSLQAFTALRGMSADNPQQPAALTSLAGPAAEGALSPTDDGGPPKKKQKRNKPTLSCEECVERKTKCDRGRPSCLACVKRQSECKYSEVANLIATAEYVPRGVRSGSTPRSKSKSIHGVGGLSHNLGASVPPNIHLFRQLLSVPTVSSPEFQALPITRVRTRPRASFRELLDQPWRCTGSTPYIAQKSPGRHTVAKYFEAVDPVYPMVNRRKFYAEYERFWSSPPIEKDTADAAMLALHFVIYAMGTQFMQVPSDPHEKEQVAEFYVSAAHHSLRISSYLSRPSLPAIQAMILICYFLMNDNHASDAWAFGGVLMRQAYAMGLNRDPDHFGPRTSKSEKQQRRKVWQAVMFQDTFLTVLLKLPPTGTFSDMAVDSLTDEPDEDSAYNNSTGTGTGPPTPAYSNPMSINHIAPSPRPVEPIPDHEYIRSMWRLANLVQTTICRPRALNHPLTANAREKASMLATYRTLYSSFPSSLNTTDRATVARLAASDPRRARQNLFLRSNYWHCLMILHMDENDAGGVRCDVKGALEAARLAIEAFFELWDFLRVDAGVWWVFQHRAFEEALTISKLLAADRQQQPMSPGRLPRSAIPETLFVAAKVDVRKMLDILEHVGSGAPETQKTRTEVLRTAFEGIPW</sequence>
<dbReference type="Proteomes" id="UP001172680">
    <property type="component" value="Unassembled WGS sequence"/>
</dbReference>
<organism evidence="1 2">
    <name type="scientific">Coniosporium tulheliwenetii</name>
    <dbReference type="NCBI Taxonomy" id="3383036"/>
    <lineage>
        <taxon>Eukaryota</taxon>
        <taxon>Fungi</taxon>
        <taxon>Dikarya</taxon>
        <taxon>Ascomycota</taxon>
        <taxon>Pezizomycotina</taxon>
        <taxon>Dothideomycetes</taxon>
        <taxon>Dothideomycetes incertae sedis</taxon>
        <taxon>Coniosporium</taxon>
    </lineage>
</organism>
<keyword evidence="2" id="KW-1185">Reference proteome</keyword>
<accession>A0ACC2YN91</accession>
<reference evidence="1" key="1">
    <citation type="submission" date="2022-10" db="EMBL/GenBank/DDBJ databases">
        <title>Culturing micro-colonial fungi from biological soil crusts in the Mojave desert and describing Neophaeococcomyces mojavensis, and introducing the new genera and species Taxawa tesnikishii.</title>
        <authorList>
            <person name="Kurbessoian T."/>
            <person name="Stajich J.E."/>
        </authorList>
    </citation>
    <scope>NUCLEOTIDE SEQUENCE</scope>
    <source>
        <strain evidence="1">JES_115</strain>
    </source>
</reference>
<evidence type="ECO:0000313" key="2">
    <source>
        <dbReference type="Proteomes" id="UP001172680"/>
    </source>
</evidence>
<dbReference type="EMBL" id="JAPDRP010000024">
    <property type="protein sequence ID" value="KAJ9636851.1"/>
    <property type="molecule type" value="Genomic_DNA"/>
</dbReference>
<evidence type="ECO:0000313" key="1">
    <source>
        <dbReference type="EMBL" id="KAJ9636851.1"/>
    </source>
</evidence>
<protein>
    <submittedName>
        <fullName evidence="1">Uncharacterized protein</fullName>
    </submittedName>
</protein>
<comment type="caution">
    <text evidence="1">The sequence shown here is derived from an EMBL/GenBank/DDBJ whole genome shotgun (WGS) entry which is preliminary data.</text>
</comment>
<gene>
    <name evidence="1" type="ORF">H2199_007845</name>
</gene>
<proteinExistence type="predicted"/>
<name>A0ACC2YN91_9PEZI</name>